<name>A0AAV7MK69_PLEWA</name>
<feature type="region of interest" description="Disordered" evidence="1">
    <location>
        <begin position="1"/>
        <end position="68"/>
    </location>
</feature>
<evidence type="ECO:0000313" key="2">
    <source>
        <dbReference type="EMBL" id="KAJ1104181.1"/>
    </source>
</evidence>
<dbReference type="EMBL" id="JANPWB010000013">
    <property type="protein sequence ID" value="KAJ1104181.1"/>
    <property type="molecule type" value="Genomic_DNA"/>
</dbReference>
<reference evidence="2" key="1">
    <citation type="journal article" date="2022" name="bioRxiv">
        <title>Sequencing and chromosome-scale assembly of the giantPleurodeles waltlgenome.</title>
        <authorList>
            <person name="Brown T."/>
            <person name="Elewa A."/>
            <person name="Iarovenko S."/>
            <person name="Subramanian E."/>
            <person name="Araus A.J."/>
            <person name="Petzold A."/>
            <person name="Susuki M."/>
            <person name="Suzuki K.-i.T."/>
            <person name="Hayashi T."/>
            <person name="Toyoda A."/>
            <person name="Oliveira C."/>
            <person name="Osipova E."/>
            <person name="Leigh N.D."/>
            <person name="Simon A."/>
            <person name="Yun M.H."/>
        </authorList>
    </citation>
    <scope>NUCLEOTIDE SEQUENCE</scope>
    <source>
        <strain evidence="2">20211129_DDA</strain>
        <tissue evidence="2">Liver</tissue>
    </source>
</reference>
<protein>
    <submittedName>
        <fullName evidence="2">Uncharacterized protein</fullName>
    </submittedName>
</protein>
<dbReference type="Proteomes" id="UP001066276">
    <property type="component" value="Chromosome 9"/>
</dbReference>
<organism evidence="2 3">
    <name type="scientific">Pleurodeles waltl</name>
    <name type="common">Iberian ribbed newt</name>
    <dbReference type="NCBI Taxonomy" id="8319"/>
    <lineage>
        <taxon>Eukaryota</taxon>
        <taxon>Metazoa</taxon>
        <taxon>Chordata</taxon>
        <taxon>Craniata</taxon>
        <taxon>Vertebrata</taxon>
        <taxon>Euteleostomi</taxon>
        <taxon>Amphibia</taxon>
        <taxon>Batrachia</taxon>
        <taxon>Caudata</taxon>
        <taxon>Salamandroidea</taxon>
        <taxon>Salamandridae</taxon>
        <taxon>Pleurodelinae</taxon>
        <taxon>Pleurodeles</taxon>
    </lineage>
</organism>
<keyword evidence="3" id="KW-1185">Reference proteome</keyword>
<gene>
    <name evidence="2" type="ORF">NDU88_001594</name>
</gene>
<evidence type="ECO:0000256" key="1">
    <source>
        <dbReference type="SAM" id="MobiDB-lite"/>
    </source>
</evidence>
<feature type="compositionally biased region" description="Polar residues" evidence="1">
    <location>
        <begin position="1"/>
        <end position="14"/>
    </location>
</feature>
<proteinExistence type="predicted"/>
<evidence type="ECO:0000313" key="3">
    <source>
        <dbReference type="Proteomes" id="UP001066276"/>
    </source>
</evidence>
<comment type="caution">
    <text evidence="2">The sequence shown here is derived from an EMBL/GenBank/DDBJ whole genome shotgun (WGS) entry which is preliminary data.</text>
</comment>
<accession>A0AAV7MK69</accession>
<dbReference type="AlphaFoldDB" id="A0AAV7MK69"/>
<sequence length="94" mass="10358">MLCHTSNRGSTSILGRSHANPKEMAPGAAPPPRSTRQPPLQSPLRPVASPHQKTAPGHTSSRSRQDRCWIKVPAWQSLTERWPFAGRPSHAHRA</sequence>